<evidence type="ECO:0000256" key="2">
    <source>
        <dbReference type="ARBA" id="ARBA00023163"/>
    </source>
</evidence>
<organism evidence="4 6">
    <name type="scientific">Carya illinoinensis</name>
    <name type="common">Pecan</name>
    <dbReference type="NCBI Taxonomy" id="32201"/>
    <lineage>
        <taxon>Eukaryota</taxon>
        <taxon>Viridiplantae</taxon>
        <taxon>Streptophyta</taxon>
        <taxon>Embryophyta</taxon>
        <taxon>Tracheophyta</taxon>
        <taxon>Spermatophyta</taxon>
        <taxon>Magnoliopsida</taxon>
        <taxon>eudicotyledons</taxon>
        <taxon>Gunneridae</taxon>
        <taxon>Pentapetalae</taxon>
        <taxon>rosids</taxon>
        <taxon>fabids</taxon>
        <taxon>Fagales</taxon>
        <taxon>Juglandaceae</taxon>
        <taxon>Carya</taxon>
    </lineage>
</organism>
<comment type="caution">
    <text evidence="4">The sequence shown here is derived from an EMBL/GenBank/DDBJ whole genome shotgun (WGS) entry which is preliminary data.</text>
</comment>
<dbReference type="PANTHER" id="PTHR33124">
    <property type="entry name" value="TRANSCRIPTION FACTOR IBH1-LIKE 1"/>
    <property type="match status" value="1"/>
</dbReference>
<proteinExistence type="predicted"/>
<dbReference type="AlphaFoldDB" id="A0A8T1NAV6"/>
<evidence type="ECO:0000313" key="4">
    <source>
        <dbReference type="EMBL" id="KAG6628886.1"/>
    </source>
</evidence>
<reference evidence="5" key="2">
    <citation type="submission" date="2021-01" db="EMBL/GenBank/DDBJ databases">
        <authorList>
            <person name="Lovell J.T."/>
            <person name="Bentley N."/>
            <person name="Bhattarai G."/>
            <person name="Jenkins J.W."/>
            <person name="Sreedasyam A."/>
            <person name="Alarcon Y."/>
            <person name="Bock C."/>
            <person name="Boston L."/>
            <person name="Carlson J."/>
            <person name="Cervantes K."/>
            <person name="Clermont K."/>
            <person name="Krom N."/>
            <person name="Kubenka K."/>
            <person name="Mamidi S."/>
            <person name="Mattison C."/>
            <person name="Monteros M."/>
            <person name="Pisani C."/>
            <person name="Plott C."/>
            <person name="Rajasekar S."/>
            <person name="Rhein H.S."/>
            <person name="Rohla C."/>
            <person name="Song M."/>
            <person name="Hilaire R.S."/>
            <person name="Shu S."/>
            <person name="Wells L."/>
            <person name="Wang X."/>
            <person name="Webber J."/>
            <person name="Heerema R.J."/>
            <person name="Klein P."/>
            <person name="Conner P."/>
            <person name="Grauke L."/>
            <person name="Grimwood J."/>
            <person name="Schmutz J."/>
            <person name="Randall J.J."/>
        </authorList>
    </citation>
    <scope>NUCLEOTIDE SEQUENCE</scope>
    <source>
        <tissue evidence="5">Leaf</tissue>
    </source>
</reference>
<evidence type="ECO:0000256" key="1">
    <source>
        <dbReference type="ARBA" id="ARBA00023015"/>
    </source>
</evidence>
<gene>
    <name evidence="4" type="ORF">CIPAW_14G044000</name>
    <name evidence="5" type="ORF">I3842_14G047000</name>
</gene>
<evidence type="ECO:0000313" key="5">
    <source>
        <dbReference type="EMBL" id="KAG6677832.1"/>
    </source>
</evidence>
<dbReference type="Proteomes" id="UP000811609">
    <property type="component" value="Chromosome 14"/>
</dbReference>
<dbReference type="InterPro" id="IPR059002">
    <property type="entry name" value="IBH1_N"/>
</dbReference>
<name>A0A8T1NAV6_CARIL</name>
<dbReference type="PANTHER" id="PTHR33124:SF40">
    <property type="entry name" value="TRANSCRIPTION FACTOR IBH1"/>
    <property type="match status" value="1"/>
</dbReference>
<dbReference type="Proteomes" id="UP000811246">
    <property type="component" value="Chromosome 14"/>
</dbReference>
<keyword evidence="1" id="KW-0805">Transcription regulation</keyword>
<dbReference type="EMBL" id="CM031822">
    <property type="protein sequence ID" value="KAG6628886.1"/>
    <property type="molecule type" value="Genomic_DNA"/>
</dbReference>
<keyword evidence="6" id="KW-1185">Reference proteome</keyword>
<reference evidence="4" key="1">
    <citation type="submission" date="2020-12" db="EMBL/GenBank/DDBJ databases">
        <title>WGS assembly of Carya illinoinensis cv. Pawnee.</title>
        <authorList>
            <person name="Platts A."/>
            <person name="Shu S."/>
            <person name="Wright S."/>
            <person name="Barry K."/>
            <person name="Edger P."/>
            <person name="Pires J.C."/>
            <person name="Schmutz J."/>
        </authorList>
    </citation>
    <scope>NUCLEOTIDE SEQUENCE</scope>
    <source>
        <tissue evidence="4">Leaf</tissue>
    </source>
</reference>
<evidence type="ECO:0000313" key="6">
    <source>
        <dbReference type="Proteomes" id="UP000811609"/>
    </source>
</evidence>
<dbReference type="Pfam" id="PF26576">
    <property type="entry name" value="IBH1_N"/>
    <property type="match status" value="1"/>
</dbReference>
<accession>A0A8T1NAV6</accession>
<dbReference type="EMBL" id="CM031838">
    <property type="protein sequence ID" value="KAG6677832.1"/>
    <property type="molecule type" value="Genomic_DNA"/>
</dbReference>
<sequence length="162" mass="18605">MNRPRRSISSNPASTVKSRFTNGFLQALLRINRQRTSTAYTPREIFRGYLRVKIAADVSMASAIGSRRAWSRAVLRKVRSHRRDGAQVRRMSFLAMRKRNLYGKIKCDEDVGFYQANVLRKLVPGGEAMDMCCLLSETAHYIKCLNIQLKVMRRIAENFSTT</sequence>
<protein>
    <recommendedName>
        <fullName evidence="3">IBH1-like N-terminal domain-containing protein</fullName>
    </recommendedName>
</protein>
<dbReference type="InterPro" id="IPR044660">
    <property type="entry name" value="IBH1-like"/>
</dbReference>
<feature type="domain" description="IBH1-like N-terminal" evidence="3">
    <location>
        <begin position="15"/>
        <end position="80"/>
    </location>
</feature>
<evidence type="ECO:0000259" key="3">
    <source>
        <dbReference type="Pfam" id="PF26576"/>
    </source>
</evidence>
<dbReference type="GO" id="GO:0006355">
    <property type="term" value="P:regulation of DNA-templated transcription"/>
    <property type="evidence" value="ECO:0007669"/>
    <property type="project" value="InterPro"/>
</dbReference>
<keyword evidence="2" id="KW-0804">Transcription</keyword>